<dbReference type="STRING" id="414048.SAMN04489864_11711"/>
<evidence type="ECO:0000313" key="2">
    <source>
        <dbReference type="EMBL" id="SFH51514.1"/>
    </source>
</evidence>
<proteinExistence type="predicted"/>
<dbReference type="EMBL" id="FOPP01000017">
    <property type="protein sequence ID" value="SFH51514.1"/>
    <property type="molecule type" value="Genomic_DNA"/>
</dbReference>
<keyword evidence="1" id="KW-1133">Transmembrane helix</keyword>
<feature type="transmembrane region" description="Helical" evidence="1">
    <location>
        <begin position="35"/>
        <end position="54"/>
    </location>
</feature>
<keyword evidence="1" id="KW-0812">Transmembrane</keyword>
<dbReference type="RefSeq" id="WP_090998295.1">
    <property type="nucleotide sequence ID" value="NZ_FOPP01000017.1"/>
</dbReference>
<feature type="transmembrane region" description="Helical" evidence="1">
    <location>
        <begin position="66"/>
        <end position="88"/>
    </location>
</feature>
<name>A0A1I3AN81_9SPHI</name>
<feature type="transmembrane region" description="Helical" evidence="1">
    <location>
        <begin position="136"/>
        <end position="153"/>
    </location>
</feature>
<accession>A0A1I3AN81</accession>
<reference evidence="2 3" key="1">
    <citation type="submission" date="2016-10" db="EMBL/GenBank/DDBJ databases">
        <authorList>
            <person name="de Groot N.N."/>
        </authorList>
    </citation>
    <scope>NUCLEOTIDE SEQUENCE [LARGE SCALE GENOMIC DNA]</scope>
    <source>
        <strain evidence="2 3">DSM 18684</strain>
    </source>
</reference>
<evidence type="ECO:0000313" key="3">
    <source>
        <dbReference type="Proteomes" id="UP000199666"/>
    </source>
</evidence>
<feature type="transmembrane region" description="Helical" evidence="1">
    <location>
        <begin position="94"/>
        <end position="115"/>
    </location>
</feature>
<organism evidence="2 3">
    <name type="scientific">Pedobacter insulae</name>
    <dbReference type="NCBI Taxonomy" id="414048"/>
    <lineage>
        <taxon>Bacteria</taxon>
        <taxon>Pseudomonadati</taxon>
        <taxon>Bacteroidota</taxon>
        <taxon>Sphingobacteriia</taxon>
        <taxon>Sphingobacteriales</taxon>
        <taxon>Sphingobacteriaceae</taxon>
        <taxon>Pedobacter</taxon>
    </lineage>
</organism>
<sequence>MKSFLTLKHWQIFPIIVLGAIMYNFTIEGDQFSTMIIRIIGAVIYSLWPILTGNELNQILPKRVTVNFNFFLINILISLGTFVSILVLSNGEGMTFSGIYAIPMLYVFFAILYCLAFPAKLLNCIETGKEASMGQYLGDFFLVFFLPIGIWFLQPRINKVVENQRLARLEAENSNV</sequence>
<feature type="transmembrane region" description="Helical" evidence="1">
    <location>
        <begin position="12"/>
        <end position="29"/>
    </location>
</feature>
<protein>
    <submittedName>
        <fullName evidence="2">Uncharacterized protein</fullName>
    </submittedName>
</protein>
<dbReference type="Proteomes" id="UP000199666">
    <property type="component" value="Unassembled WGS sequence"/>
</dbReference>
<dbReference type="AlphaFoldDB" id="A0A1I3AN81"/>
<keyword evidence="3" id="KW-1185">Reference proteome</keyword>
<gene>
    <name evidence="2" type="ORF">SAMN04489864_11711</name>
</gene>
<dbReference type="OrthoDB" id="1442756at2"/>
<evidence type="ECO:0000256" key="1">
    <source>
        <dbReference type="SAM" id="Phobius"/>
    </source>
</evidence>
<keyword evidence="1" id="KW-0472">Membrane</keyword>